<comment type="caution">
    <text evidence="1">The sequence shown here is derived from an EMBL/GenBank/DDBJ whole genome shotgun (WGS) entry which is preliminary data.</text>
</comment>
<protein>
    <submittedName>
        <fullName evidence="1">Uncharacterized protein</fullName>
    </submittedName>
</protein>
<evidence type="ECO:0000313" key="2">
    <source>
        <dbReference type="Proteomes" id="UP000557307"/>
    </source>
</evidence>
<dbReference type="RefSeq" id="WP_184176017.1">
    <property type="nucleotide sequence ID" value="NZ_JACHGF010000006.1"/>
</dbReference>
<sequence>MIDDLLENYLKPGLEKDSILALLGKPYTDGIGPRLPKDIVIPDSLDINTLVNLKGKIRDKKFEELDEFHRLNSKLDTLMLYPVGQSVMDPNFLVIKLDGNGKASEFWVEQH</sequence>
<keyword evidence="2" id="KW-1185">Reference proteome</keyword>
<reference evidence="1 2" key="1">
    <citation type="submission" date="2020-08" db="EMBL/GenBank/DDBJ databases">
        <title>Genomic Encyclopedia of Type Strains, Phase IV (KMG-IV): sequencing the most valuable type-strain genomes for metagenomic binning, comparative biology and taxonomic classification.</title>
        <authorList>
            <person name="Goeker M."/>
        </authorList>
    </citation>
    <scope>NUCLEOTIDE SEQUENCE [LARGE SCALE GENOMIC DNA]</scope>
    <source>
        <strain evidence="1 2">DSM 105074</strain>
    </source>
</reference>
<gene>
    <name evidence="1" type="ORF">HNQ92_003807</name>
</gene>
<evidence type="ECO:0000313" key="1">
    <source>
        <dbReference type="EMBL" id="MBB5285647.1"/>
    </source>
</evidence>
<dbReference type="Proteomes" id="UP000557307">
    <property type="component" value="Unassembled WGS sequence"/>
</dbReference>
<dbReference type="EMBL" id="JACHGF010000006">
    <property type="protein sequence ID" value="MBB5285647.1"/>
    <property type="molecule type" value="Genomic_DNA"/>
</dbReference>
<organism evidence="1 2">
    <name type="scientific">Rhabdobacter roseus</name>
    <dbReference type="NCBI Taxonomy" id="1655419"/>
    <lineage>
        <taxon>Bacteria</taxon>
        <taxon>Pseudomonadati</taxon>
        <taxon>Bacteroidota</taxon>
        <taxon>Cytophagia</taxon>
        <taxon>Cytophagales</taxon>
        <taxon>Cytophagaceae</taxon>
        <taxon>Rhabdobacter</taxon>
    </lineage>
</organism>
<proteinExistence type="predicted"/>
<name>A0A840TVJ6_9BACT</name>
<accession>A0A840TVJ6</accession>
<dbReference type="AlphaFoldDB" id="A0A840TVJ6"/>